<accession>K9W1J0</accession>
<dbReference type="AlphaFoldDB" id="K9W1J0"/>
<organism evidence="1 2">
    <name type="scientific">Crinalium epipsammum PCC 9333</name>
    <dbReference type="NCBI Taxonomy" id="1173022"/>
    <lineage>
        <taxon>Bacteria</taxon>
        <taxon>Bacillati</taxon>
        <taxon>Cyanobacteriota</taxon>
        <taxon>Cyanophyceae</taxon>
        <taxon>Gomontiellales</taxon>
        <taxon>Gomontiellaceae</taxon>
        <taxon>Crinalium</taxon>
    </lineage>
</organism>
<protein>
    <submittedName>
        <fullName evidence="1">Uncharacterized protein</fullName>
    </submittedName>
</protein>
<proteinExistence type="predicted"/>
<dbReference type="EMBL" id="CP003620">
    <property type="protein sequence ID" value="AFZ13602.1"/>
    <property type="molecule type" value="Genomic_DNA"/>
</dbReference>
<gene>
    <name evidence="1" type="ORF">Cri9333_2752</name>
</gene>
<sequence length="104" mass="11360">MLTLDILINLTARDPRFALSDTVSDYVLEVYQDANPQDLRGAAKFVLLALPDYTADEAVNLMQQLALAEDIAGLYDLLICGATIAYPELTCGRAKLPVSLVRNC</sequence>
<dbReference type="HOGENOM" id="CLU_2245440_0_0_3"/>
<keyword evidence="2" id="KW-1185">Reference proteome</keyword>
<dbReference type="KEGG" id="cep:Cri9333_2752"/>
<name>K9W1J0_9CYAN</name>
<dbReference type="STRING" id="1173022.Cri9333_2752"/>
<reference evidence="1 2" key="1">
    <citation type="submission" date="2012-06" db="EMBL/GenBank/DDBJ databases">
        <title>Finished chromosome of genome of Crinalium epipsammum PCC 9333.</title>
        <authorList>
            <consortium name="US DOE Joint Genome Institute"/>
            <person name="Gugger M."/>
            <person name="Coursin T."/>
            <person name="Rippka R."/>
            <person name="Tandeau De Marsac N."/>
            <person name="Huntemann M."/>
            <person name="Wei C.-L."/>
            <person name="Han J."/>
            <person name="Detter J.C."/>
            <person name="Han C."/>
            <person name="Tapia R."/>
            <person name="Davenport K."/>
            <person name="Daligault H."/>
            <person name="Erkkila T."/>
            <person name="Gu W."/>
            <person name="Munk A.C.C."/>
            <person name="Teshima H."/>
            <person name="Xu Y."/>
            <person name="Chain P."/>
            <person name="Chen A."/>
            <person name="Krypides N."/>
            <person name="Mavromatis K."/>
            <person name="Markowitz V."/>
            <person name="Szeto E."/>
            <person name="Ivanova N."/>
            <person name="Mikhailova N."/>
            <person name="Ovchinnikova G."/>
            <person name="Pagani I."/>
            <person name="Pati A."/>
            <person name="Goodwin L."/>
            <person name="Peters L."/>
            <person name="Pitluck S."/>
            <person name="Woyke T."/>
            <person name="Kerfeld C."/>
        </authorList>
    </citation>
    <scope>NUCLEOTIDE SEQUENCE [LARGE SCALE GENOMIC DNA]</scope>
    <source>
        <strain evidence="1 2">PCC 9333</strain>
    </source>
</reference>
<dbReference type="Proteomes" id="UP000010472">
    <property type="component" value="Chromosome"/>
</dbReference>
<evidence type="ECO:0000313" key="1">
    <source>
        <dbReference type="EMBL" id="AFZ13602.1"/>
    </source>
</evidence>
<evidence type="ECO:0000313" key="2">
    <source>
        <dbReference type="Proteomes" id="UP000010472"/>
    </source>
</evidence>
<dbReference type="RefSeq" id="WP_015203712.1">
    <property type="nucleotide sequence ID" value="NC_019753.1"/>
</dbReference>